<proteinExistence type="predicted"/>
<evidence type="ECO:0000313" key="3">
    <source>
        <dbReference type="Proteomes" id="UP000010388"/>
    </source>
</evidence>
<dbReference type="KEGG" id="cgc:Cyagr_1316"/>
<organism evidence="2 3">
    <name type="scientific">Cyanobium gracile (strain ATCC 27147 / PCC 6307)</name>
    <dbReference type="NCBI Taxonomy" id="292564"/>
    <lineage>
        <taxon>Bacteria</taxon>
        <taxon>Bacillati</taxon>
        <taxon>Cyanobacteriota</taxon>
        <taxon>Cyanophyceae</taxon>
        <taxon>Synechococcales</taxon>
        <taxon>Prochlorococcaceae</taxon>
        <taxon>Cyanobium</taxon>
    </lineage>
</organism>
<reference evidence="3" key="1">
    <citation type="journal article" date="2013" name="Proc. Natl. Acad. Sci. U.S.A.">
        <title>Improving the coverage of the cyanobacterial phylum using diversity-driven genome sequencing.</title>
        <authorList>
            <person name="Shih P.M."/>
            <person name="Wu D."/>
            <person name="Latifi A."/>
            <person name="Axen S.D."/>
            <person name="Fewer D.P."/>
            <person name="Talla E."/>
            <person name="Calteau A."/>
            <person name="Cai F."/>
            <person name="Tandeau de Marsac N."/>
            <person name="Rippka R."/>
            <person name="Herdman M."/>
            <person name="Sivonen K."/>
            <person name="Coursin T."/>
            <person name="Laurent T."/>
            <person name="Goodwin L."/>
            <person name="Nolan M."/>
            <person name="Davenport K.W."/>
            <person name="Han C.S."/>
            <person name="Rubin E.M."/>
            <person name="Eisen J.A."/>
            <person name="Woyke T."/>
            <person name="Gugger M."/>
            <person name="Kerfeld C.A."/>
        </authorList>
    </citation>
    <scope>NUCLEOTIDE SEQUENCE [LARGE SCALE GENOMIC DNA]</scope>
    <source>
        <strain evidence="3">ATCC 27147 / PCC 6307</strain>
    </source>
</reference>
<dbReference type="EMBL" id="CP003495">
    <property type="protein sequence ID" value="AFY28492.1"/>
    <property type="molecule type" value="Genomic_DNA"/>
</dbReference>
<sequence length="75" mass="8550">MSNYINPKPNQQPRVGFKPAETPVEALNQLNATLRKISYILEALNESVREANVKPQDRDYEENDLGFFNDADVRG</sequence>
<accession>K9P524</accession>
<evidence type="ECO:0000256" key="1">
    <source>
        <dbReference type="SAM" id="MobiDB-lite"/>
    </source>
</evidence>
<gene>
    <name evidence="2" type="ordered locus">Cyagr_1316</name>
</gene>
<name>K9P524_CYAGP</name>
<protein>
    <submittedName>
        <fullName evidence="2">Uncharacterized protein</fullName>
    </submittedName>
</protein>
<dbReference type="AlphaFoldDB" id="K9P524"/>
<feature type="region of interest" description="Disordered" evidence="1">
    <location>
        <begin position="56"/>
        <end position="75"/>
    </location>
</feature>
<evidence type="ECO:0000313" key="2">
    <source>
        <dbReference type="EMBL" id="AFY28492.1"/>
    </source>
</evidence>
<dbReference type="HOGENOM" id="CLU_2664961_0_0_3"/>
<dbReference type="Proteomes" id="UP000010388">
    <property type="component" value="Chromosome"/>
</dbReference>